<evidence type="ECO:0000313" key="2">
    <source>
        <dbReference type="Proteomes" id="UP000187203"/>
    </source>
</evidence>
<sequence>MGDDKDDLSWARDGWAPWIEQCHCLWKAKFSFFGEGKEVFIPSTKAPFEKNEVRYAETSFFDEVADEGEGMLSRPVGLRLPR</sequence>
<dbReference type="AlphaFoldDB" id="A0A1R3HWY5"/>
<proteinExistence type="predicted"/>
<dbReference type="EMBL" id="AWUE01019259">
    <property type="protein sequence ID" value="OMO74741.1"/>
    <property type="molecule type" value="Genomic_DNA"/>
</dbReference>
<accession>A0A1R3HWY5</accession>
<dbReference type="Proteomes" id="UP000187203">
    <property type="component" value="Unassembled WGS sequence"/>
</dbReference>
<keyword evidence="2" id="KW-1185">Reference proteome</keyword>
<protein>
    <submittedName>
        <fullName evidence="1">Uncharacterized protein</fullName>
    </submittedName>
</protein>
<evidence type="ECO:0000313" key="1">
    <source>
        <dbReference type="EMBL" id="OMO74741.1"/>
    </source>
</evidence>
<organism evidence="1 2">
    <name type="scientific">Corchorus olitorius</name>
    <dbReference type="NCBI Taxonomy" id="93759"/>
    <lineage>
        <taxon>Eukaryota</taxon>
        <taxon>Viridiplantae</taxon>
        <taxon>Streptophyta</taxon>
        <taxon>Embryophyta</taxon>
        <taxon>Tracheophyta</taxon>
        <taxon>Spermatophyta</taxon>
        <taxon>Magnoliopsida</taxon>
        <taxon>eudicotyledons</taxon>
        <taxon>Gunneridae</taxon>
        <taxon>Pentapetalae</taxon>
        <taxon>rosids</taxon>
        <taxon>malvids</taxon>
        <taxon>Malvales</taxon>
        <taxon>Malvaceae</taxon>
        <taxon>Grewioideae</taxon>
        <taxon>Apeibeae</taxon>
        <taxon>Corchorus</taxon>
    </lineage>
</organism>
<gene>
    <name evidence="1" type="ORF">COLO4_26524</name>
</gene>
<comment type="caution">
    <text evidence="1">The sequence shown here is derived from an EMBL/GenBank/DDBJ whole genome shotgun (WGS) entry which is preliminary data.</text>
</comment>
<reference evidence="2" key="1">
    <citation type="submission" date="2013-09" db="EMBL/GenBank/DDBJ databases">
        <title>Corchorus olitorius genome sequencing.</title>
        <authorList>
            <person name="Alam M."/>
            <person name="Haque M.S."/>
            <person name="Islam M.S."/>
            <person name="Emdad E.M."/>
            <person name="Islam M.M."/>
            <person name="Ahmed B."/>
            <person name="Halim A."/>
            <person name="Hossen Q.M.M."/>
            <person name="Hossain M.Z."/>
            <person name="Ahmed R."/>
            <person name="Khan M.M."/>
            <person name="Islam R."/>
            <person name="Rashid M.M."/>
            <person name="Khan S.A."/>
            <person name="Rahman M.S."/>
            <person name="Alam M."/>
            <person name="Yahiya A.S."/>
            <person name="Khan M.S."/>
            <person name="Azam M.S."/>
            <person name="Haque T."/>
            <person name="Lashkar M.Z.H."/>
            <person name="Akhand A.I."/>
            <person name="Morshed G."/>
            <person name="Roy S."/>
            <person name="Uddin K.S."/>
            <person name="Rabeya T."/>
            <person name="Hossain A.S."/>
            <person name="Chowdhury A."/>
            <person name="Snigdha A.R."/>
            <person name="Mortoza M.S."/>
            <person name="Matin S.A."/>
            <person name="Hoque S.M.E."/>
            <person name="Islam M.K."/>
            <person name="Roy D.K."/>
            <person name="Haider R."/>
            <person name="Moosa M.M."/>
            <person name="Elias S.M."/>
            <person name="Hasan A.M."/>
            <person name="Jahan S."/>
            <person name="Shafiuddin M."/>
            <person name="Mahmood N."/>
            <person name="Shommy N.S."/>
        </authorList>
    </citation>
    <scope>NUCLEOTIDE SEQUENCE [LARGE SCALE GENOMIC DNA]</scope>
    <source>
        <strain evidence="2">cv. O-4</strain>
    </source>
</reference>
<name>A0A1R3HWY5_9ROSI</name>